<reference evidence="5 6" key="1">
    <citation type="journal article" date="2016" name="G3 (Bethesda)">
        <title>First Draft Assembly and Annotation of the Genome of a California Endemic Oak Quercus lobata Nee (Fagaceae).</title>
        <authorList>
            <person name="Sork V.L."/>
            <person name="Fitz-Gibbon S.T."/>
            <person name="Puiu D."/>
            <person name="Crepeau M."/>
            <person name="Gugger P.F."/>
            <person name="Sherman R."/>
            <person name="Stevens K."/>
            <person name="Langley C.H."/>
            <person name="Pellegrini M."/>
            <person name="Salzberg S.L."/>
        </authorList>
    </citation>
    <scope>NUCLEOTIDE SEQUENCE [LARGE SCALE GENOMIC DNA]</scope>
    <source>
        <strain evidence="5 6">cv. SW786</strain>
    </source>
</reference>
<dbReference type="AlphaFoldDB" id="A0A7N2MFS4"/>
<evidence type="ECO:0000259" key="4">
    <source>
        <dbReference type="PROSITE" id="PS51658"/>
    </source>
</evidence>
<dbReference type="PROSITE" id="PS51658">
    <property type="entry name" value="BFN"/>
    <property type="match status" value="1"/>
</dbReference>
<evidence type="ECO:0000313" key="5">
    <source>
        <dbReference type="EnsemblPlants" id="QL08p060283:mrna"/>
    </source>
</evidence>
<organism evidence="5 6">
    <name type="scientific">Quercus lobata</name>
    <name type="common">Valley oak</name>
    <dbReference type="NCBI Taxonomy" id="97700"/>
    <lineage>
        <taxon>Eukaryota</taxon>
        <taxon>Viridiplantae</taxon>
        <taxon>Streptophyta</taxon>
        <taxon>Embryophyta</taxon>
        <taxon>Tracheophyta</taxon>
        <taxon>Spermatophyta</taxon>
        <taxon>Magnoliopsida</taxon>
        <taxon>eudicotyledons</taxon>
        <taxon>Gunneridae</taxon>
        <taxon>Pentapetalae</taxon>
        <taxon>rosids</taxon>
        <taxon>fabids</taxon>
        <taxon>Fagales</taxon>
        <taxon>Fagaceae</taxon>
        <taxon>Quercus</taxon>
    </lineage>
</organism>
<dbReference type="InParanoid" id="A0A7N2MFS4"/>
<comment type="function">
    <text evidence="3">Bifunctional nuclease with both RNase and DNase activities. Involved in basal defense response. Participates in abscisic acid-derived callose deposition following infection by a necrotrophic pathogen.</text>
</comment>
<dbReference type="Pfam" id="PF02577">
    <property type="entry name" value="BFN_dom"/>
    <property type="match status" value="1"/>
</dbReference>
<comment type="similarity">
    <text evidence="1">Belongs to the bifunctional nuclease family.</text>
</comment>
<dbReference type="PANTHER" id="PTHR15160">
    <property type="entry name" value="VON HIPPEL-LINDAU PROTEIN"/>
    <property type="match status" value="1"/>
</dbReference>
<dbReference type="EnsemblPlants" id="QL08p060283:mrna">
    <property type="protein sequence ID" value="QL08p060283:mrna"/>
    <property type="gene ID" value="QL08p060283"/>
</dbReference>
<feature type="domain" description="BFN" evidence="4">
    <location>
        <begin position="1"/>
        <end position="45"/>
    </location>
</feature>
<dbReference type="InterPro" id="IPR003729">
    <property type="entry name" value="Bi_nuclease_dom"/>
</dbReference>
<evidence type="ECO:0000256" key="1">
    <source>
        <dbReference type="ARBA" id="ARBA00009095"/>
    </source>
</evidence>
<keyword evidence="6" id="KW-1185">Reference proteome</keyword>
<accession>A0A7N2MFS4</accession>
<evidence type="ECO:0000256" key="2">
    <source>
        <dbReference type="ARBA" id="ARBA00022722"/>
    </source>
</evidence>
<keyword evidence="2" id="KW-0540">Nuclease</keyword>
<dbReference type="Gene3D" id="3.10.690.10">
    <property type="entry name" value="Bifunctional nuclease domain"/>
    <property type="match status" value="1"/>
</dbReference>
<dbReference type="InterPro" id="IPR036104">
    <property type="entry name" value="BFN_sf"/>
</dbReference>
<dbReference type="SUPFAM" id="SSF103256">
    <property type="entry name" value="Hypothetical protein TM0160"/>
    <property type="match status" value="1"/>
</dbReference>
<dbReference type="GO" id="GO:0005634">
    <property type="term" value="C:nucleus"/>
    <property type="evidence" value="ECO:0007669"/>
    <property type="project" value="TreeGrafter"/>
</dbReference>
<evidence type="ECO:0000256" key="3">
    <source>
        <dbReference type="ARBA" id="ARBA00025428"/>
    </source>
</evidence>
<dbReference type="GO" id="GO:0016567">
    <property type="term" value="P:protein ubiquitination"/>
    <property type="evidence" value="ECO:0007669"/>
    <property type="project" value="TreeGrafter"/>
</dbReference>
<dbReference type="Proteomes" id="UP000594261">
    <property type="component" value="Chromosome 8"/>
</dbReference>
<name>A0A7N2MFS4_QUELO</name>
<dbReference type="EMBL" id="LRBV02000008">
    <property type="status" value="NOT_ANNOTATED_CDS"/>
    <property type="molecule type" value="Genomic_DNA"/>
</dbReference>
<sequence>MRSKPGKNDILNVDVRPSDAINVANTCKAPIFVSRQIILEDAIKIGYGMGRTRDTKSTYDVSLVSAVDGPDILSCILTHI</sequence>
<dbReference type="PANTHER" id="PTHR15160:SF1">
    <property type="entry name" value="VON HIPPEL-LINDAU DISEASE TUMOR SUPPRESSOR"/>
    <property type="match status" value="1"/>
</dbReference>
<dbReference type="GO" id="GO:0004518">
    <property type="term" value="F:nuclease activity"/>
    <property type="evidence" value="ECO:0007669"/>
    <property type="project" value="UniProtKB-UniRule"/>
</dbReference>
<dbReference type="GO" id="GO:0030891">
    <property type="term" value="C:VCB complex"/>
    <property type="evidence" value="ECO:0007669"/>
    <property type="project" value="TreeGrafter"/>
</dbReference>
<proteinExistence type="inferred from homology"/>
<evidence type="ECO:0000313" key="6">
    <source>
        <dbReference type="Proteomes" id="UP000594261"/>
    </source>
</evidence>
<dbReference type="Gramene" id="QL08p060283:mrna">
    <property type="protein sequence ID" value="QL08p060283:mrna"/>
    <property type="gene ID" value="QL08p060283"/>
</dbReference>
<protein>
    <recommendedName>
        <fullName evidence="4">BFN domain-containing protein</fullName>
    </recommendedName>
</protein>
<reference evidence="5" key="2">
    <citation type="submission" date="2021-01" db="UniProtKB">
        <authorList>
            <consortium name="EnsemblPlants"/>
        </authorList>
    </citation>
    <scope>IDENTIFICATION</scope>
</reference>
<keyword evidence="2" id="KW-0378">Hydrolase</keyword>